<accession>A0A4U5NI26</accession>
<feature type="region of interest" description="Disordered" evidence="1">
    <location>
        <begin position="255"/>
        <end position="357"/>
    </location>
</feature>
<feature type="compositionally biased region" description="Acidic residues" evidence="1">
    <location>
        <begin position="144"/>
        <end position="161"/>
    </location>
</feature>
<dbReference type="Proteomes" id="UP000298663">
    <property type="component" value="Unassembled WGS sequence"/>
</dbReference>
<evidence type="ECO:0000313" key="2">
    <source>
        <dbReference type="EMBL" id="TKR82402.1"/>
    </source>
</evidence>
<protein>
    <submittedName>
        <fullName evidence="2">Uncharacterized protein</fullName>
    </submittedName>
</protein>
<feature type="compositionally biased region" description="Polar residues" evidence="1">
    <location>
        <begin position="164"/>
        <end position="181"/>
    </location>
</feature>
<dbReference type="OrthoDB" id="2119217at2759"/>
<reference evidence="2 3" key="2">
    <citation type="journal article" date="2019" name="G3 (Bethesda)">
        <title>Hybrid Assembly of the Genome of the Entomopathogenic Nematode Steinernema carpocapsae Identifies the X-Chromosome.</title>
        <authorList>
            <person name="Serra L."/>
            <person name="Macchietto M."/>
            <person name="Macias-Munoz A."/>
            <person name="McGill C.J."/>
            <person name="Rodriguez I.M."/>
            <person name="Rodriguez B."/>
            <person name="Murad R."/>
            <person name="Mortazavi A."/>
        </authorList>
    </citation>
    <scope>NUCLEOTIDE SEQUENCE [LARGE SCALE GENOMIC DNA]</scope>
    <source>
        <strain evidence="2 3">ALL</strain>
    </source>
</reference>
<dbReference type="EMBL" id="AZBU02000004">
    <property type="protein sequence ID" value="TKR82402.1"/>
    <property type="molecule type" value="Genomic_DNA"/>
</dbReference>
<name>A0A4U5NI26_STECR</name>
<feature type="compositionally biased region" description="Polar residues" evidence="1">
    <location>
        <begin position="87"/>
        <end position="96"/>
    </location>
</feature>
<reference evidence="2 3" key="1">
    <citation type="journal article" date="2015" name="Genome Biol.">
        <title>Comparative genomics of Steinernema reveals deeply conserved gene regulatory networks.</title>
        <authorList>
            <person name="Dillman A.R."/>
            <person name="Macchietto M."/>
            <person name="Porter C.F."/>
            <person name="Rogers A."/>
            <person name="Williams B."/>
            <person name="Antoshechkin I."/>
            <person name="Lee M.M."/>
            <person name="Goodwin Z."/>
            <person name="Lu X."/>
            <person name="Lewis E.E."/>
            <person name="Goodrich-Blair H."/>
            <person name="Stock S.P."/>
            <person name="Adams B.J."/>
            <person name="Sternberg P.W."/>
            <person name="Mortazavi A."/>
        </authorList>
    </citation>
    <scope>NUCLEOTIDE SEQUENCE [LARGE SCALE GENOMIC DNA]</scope>
    <source>
        <strain evidence="2 3">ALL</strain>
    </source>
</reference>
<feature type="compositionally biased region" description="Basic and acidic residues" evidence="1">
    <location>
        <begin position="99"/>
        <end position="129"/>
    </location>
</feature>
<feature type="compositionally biased region" description="Low complexity" evidence="1">
    <location>
        <begin position="304"/>
        <end position="318"/>
    </location>
</feature>
<keyword evidence="3" id="KW-1185">Reference proteome</keyword>
<organism evidence="2 3">
    <name type="scientific">Steinernema carpocapsae</name>
    <name type="common">Entomopathogenic nematode</name>
    <dbReference type="NCBI Taxonomy" id="34508"/>
    <lineage>
        <taxon>Eukaryota</taxon>
        <taxon>Metazoa</taxon>
        <taxon>Ecdysozoa</taxon>
        <taxon>Nematoda</taxon>
        <taxon>Chromadorea</taxon>
        <taxon>Rhabditida</taxon>
        <taxon>Tylenchina</taxon>
        <taxon>Panagrolaimomorpha</taxon>
        <taxon>Strongyloidoidea</taxon>
        <taxon>Steinernematidae</taxon>
        <taxon>Steinernema</taxon>
    </lineage>
</organism>
<evidence type="ECO:0000313" key="3">
    <source>
        <dbReference type="Proteomes" id="UP000298663"/>
    </source>
</evidence>
<comment type="caution">
    <text evidence="2">The sequence shown here is derived from an EMBL/GenBank/DDBJ whole genome shotgun (WGS) entry which is preliminary data.</text>
</comment>
<feature type="compositionally biased region" description="Polar residues" evidence="1">
    <location>
        <begin position="319"/>
        <end position="339"/>
    </location>
</feature>
<feature type="compositionally biased region" description="Pro residues" evidence="1">
    <location>
        <begin position="198"/>
        <end position="209"/>
    </location>
</feature>
<gene>
    <name evidence="2" type="ORF">L596_016133</name>
</gene>
<dbReference type="AlphaFoldDB" id="A0A4U5NI26"/>
<evidence type="ECO:0000256" key="1">
    <source>
        <dbReference type="SAM" id="MobiDB-lite"/>
    </source>
</evidence>
<feature type="compositionally biased region" description="Basic and acidic residues" evidence="1">
    <location>
        <begin position="274"/>
        <end position="284"/>
    </location>
</feature>
<proteinExistence type="predicted"/>
<feature type="region of interest" description="Disordered" evidence="1">
    <location>
        <begin position="1"/>
        <end position="229"/>
    </location>
</feature>
<sequence>MDVPTPAGASGGTHKHPRSPLLSDDSEGLGSEDQRRSQIVGLEEEQGRFPLPEVDIPPGYESDDDIPLKESGNWSAEGAPHDPFLRSETQLNSNLKTGYESDHDSRKIERGESLEEFEKVEEEVMRQIEEEQQAANVGKRVQNDEEDELDLSGSDAEDEDAAPSFQNRQSVTDIKYTNPTFEMSVEEDEDVDSLGLVPEPPPNGPPPAYTPDREPEPSPMKQRGVGALGGGIGLGLMGAVGEMGGLAASTALGVGFGGIHQSNHSRRSSASQQRSREQSYDDHGGGYNKGTSSTNTRKVLFPPLSSKSSSSATLTNSSPWTSTSTLSFTRSWSTISRPSATRIPLSRSHARMGSTTT</sequence>